<evidence type="ECO:0000256" key="2">
    <source>
        <dbReference type="ARBA" id="ARBA00023002"/>
    </source>
</evidence>
<dbReference type="PRINTS" id="PR00080">
    <property type="entry name" value="SDRFAMILY"/>
</dbReference>
<dbReference type="InterPro" id="IPR002347">
    <property type="entry name" value="SDR_fam"/>
</dbReference>
<sequence>MANEVKTAVVTGASGALGYAAVTLLLEQGFQIVALERHVEHLYARFGDANARLLSLACDVTDLASCKAACDQVVQRFGRIDVLCNIAGGFSMGSSLAEDAVQQYEQLMRLNAGAVFNMVHCAVPTMVAQGTGSVINIGAQAARAGQARMAGYGASKSAVIYLTEAFAAEFKAQGVRVNCILPRTIDTPKNRKDMPDADFSQWTSPEKIAQVIGFLASEQSAAVNGASINV</sequence>
<dbReference type="FunFam" id="3.40.50.720:FF:000084">
    <property type="entry name" value="Short-chain dehydrogenase reductase"/>
    <property type="match status" value="1"/>
</dbReference>
<reference evidence="3" key="1">
    <citation type="submission" date="2019-08" db="EMBL/GenBank/DDBJ databases">
        <authorList>
            <person name="Kucharzyk K."/>
            <person name="Murdoch R.W."/>
            <person name="Higgins S."/>
            <person name="Loffler F."/>
        </authorList>
    </citation>
    <scope>NUCLEOTIDE SEQUENCE</scope>
</reference>
<dbReference type="Gene3D" id="3.40.50.720">
    <property type="entry name" value="NAD(P)-binding Rossmann-like Domain"/>
    <property type="match status" value="1"/>
</dbReference>
<dbReference type="PANTHER" id="PTHR24321">
    <property type="entry name" value="DEHYDROGENASES, SHORT CHAIN"/>
    <property type="match status" value="1"/>
</dbReference>
<dbReference type="PANTHER" id="PTHR24321:SF8">
    <property type="entry name" value="ESTRADIOL 17-BETA-DEHYDROGENASE 8-RELATED"/>
    <property type="match status" value="1"/>
</dbReference>
<dbReference type="AlphaFoldDB" id="A0A645BPE1"/>
<dbReference type="Pfam" id="PF00106">
    <property type="entry name" value="adh_short"/>
    <property type="match status" value="1"/>
</dbReference>
<dbReference type="PRINTS" id="PR00081">
    <property type="entry name" value="GDHRDH"/>
</dbReference>
<dbReference type="EMBL" id="VSSQ01021091">
    <property type="protein sequence ID" value="MPM66451.1"/>
    <property type="molecule type" value="Genomic_DNA"/>
</dbReference>
<dbReference type="PROSITE" id="PS00061">
    <property type="entry name" value="ADH_SHORT"/>
    <property type="match status" value="1"/>
</dbReference>
<gene>
    <name evidence="3" type="primary">bacC_18</name>
    <name evidence="3" type="ORF">SDC9_113358</name>
</gene>
<dbReference type="InterPro" id="IPR036291">
    <property type="entry name" value="NAD(P)-bd_dom_sf"/>
</dbReference>
<accession>A0A645BPE1</accession>
<proteinExistence type="inferred from homology"/>
<keyword evidence="2 3" id="KW-0560">Oxidoreductase</keyword>
<protein>
    <submittedName>
        <fullName evidence="3">Dihydroanticapsin 7-dehydrogenase</fullName>
        <ecNumber evidence="3">1.1.1.385</ecNumber>
    </submittedName>
</protein>
<evidence type="ECO:0000313" key="3">
    <source>
        <dbReference type="EMBL" id="MPM66451.1"/>
    </source>
</evidence>
<evidence type="ECO:0000256" key="1">
    <source>
        <dbReference type="ARBA" id="ARBA00006484"/>
    </source>
</evidence>
<dbReference type="CDD" id="cd05233">
    <property type="entry name" value="SDR_c"/>
    <property type="match status" value="1"/>
</dbReference>
<comment type="similarity">
    <text evidence="1">Belongs to the short-chain dehydrogenases/reductases (SDR) family.</text>
</comment>
<comment type="caution">
    <text evidence="3">The sequence shown here is derived from an EMBL/GenBank/DDBJ whole genome shotgun (WGS) entry which is preliminary data.</text>
</comment>
<organism evidence="3">
    <name type="scientific">bioreactor metagenome</name>
    <dbReference type="NCBI Taxonomy" id="1076179"/>
    <lineage>
        <taxon>unclassified sequences</taxon>
        <taxon>metagenomes</taxon>
        <taxon>ecological metagenomes</taxon>
    </lineage>
</organism>
<dbReference type="InterPro" id="IPR020904">
    <property type="entry name" value="Sc_DH/Rdtase_CS"/>
</dbReference>
<dbReference type="SUPFAM" id="SSF51735">
    <property type="entry name" value="NAD(P)-binding Rossmann-fold domains"/>
    <property type="match status" value="1"/>
</dbReference>
<dbReference type="GO" id="GO:0016491">
    <property type="term" value="F:oxidoreductase activity"/>
    <property type="evidence" value="ECO:0007669"/>
    <property type="project" value="UniProtKB-KW"/>
</dbReference>
<name>A0A645BPE1_9ZZZZ</name>
<dbReference type="EC" id="1.1.1.385" evidence="3"/>